<organism evidence="1 2">
    <name type="scientific">Streptococcus pyogenes serotype M12 (strain MGAS9429)</name>
    <dbReference type="NCBI Taxonomy" id="370551"/>
    <lineage>
        <taxon>Bacteria</taxon>
        <taxon>Bacillati</taxon>
        <taxon>Bacillota</taxon>
        <taxon>Bacilli</taxon>
        <taxon>Lactobacillales</taxon>
        <taxon>Streptococcaceae</taxon>
        <taxon>Streptococcus</taxon>
    </lineage>
</organism>
<name>Q1JMW4_STRPC</name>
<gene>
    <name evidence="1" type="ordered locus">MGAS9429_Spy0447</name>
</gene>
<evidence type="ECO:0000313" key="2">
    <source>
        <dbReference type="Proteomes" id="UP000002433"/>
    </source>
</evidence>
<dbReference type="HOGENOM" id="CLU_3205925_0_0_9"/>
<protein>
    <submittedName>
        <fullName evidence="1">Uncharacterized protein</fullName>
    </submittedName>
</protein>
<proteinExistence type="predicted"/>
<dbReference type="Proteomes" id="UP000002433">
    <property type="component" value="Chromosome"/>
</dbReference>
<reference evidence="1 2" key="1">
    <citation type="journal article" date="2006" name="Proc. Natl. Acad. Sci. U.S.A.">
        <title>Molecular genetic anatomy of inter- and intraserotype variation in the human bacterial pathogen group A Streptococcus.</title>
        <authorList>
            <person name="Beres S.B."/>
            <person name="Richter E.W."/>
            <person name="Nagiec M.J."/>
            <person name="Sumby P."/>
            <person name="Porcella S.F."/>
            <person name="DeLeo F.R."/>
            <person name="Musser J.M."/>
        </authorList>
    </citation>
    <scope>NUCLEOTIDE SEQUENCE [LARGE SCALE GENOMIC DNA]</scope>
    <source>
        <strain evidence="1 2">MGAS9429</strain>
    </source>
</reference>
<dbReference type="KEGG" id="spk:MGAS9429_Spy0447"/>
<dbReference type="EMBL" id="CP000259">
    <property type="protein sequence ID" value="ABF31635.1"/>
    <property type="molecule type" value="Genomic_DNA"/>
</dbReference>
<sequence length="45" mass="5481">MFQKGEYLGSFSDKSEFLSRHPKIYIISFRYKNQFYILSNKKIDL</sequence>
<accession>Q1JMW4</accession>
<evidence type="ECO:0000313" key="1">
    <source>
        <dbReference type="EMBL" id="ABF31635.1"/>
    </source>
</evidence>
<dbReference type="AlphaFoldDB" id="Q1JMW4"/>